<dbReference type="PANTHER" id="PTHR46517:SF1">
    <property type="entry name" value="FRUCTOSE-2,6-BISPHOSPHATASE TIGAR"/>
    <property type="match status" value="1"/>
</dbReference>
<dbReference type="AlphaFoldDB" id="A0A0R2MVJ5"/>
<dbReference type="SUPFAM" id="SSF53254">
    <property type="entry name" value="Phosphoglycerate mutase-like"/>
    <property type="match status" value="1"/>
</dbReference>
<dbReference type="PANTHER" id="PTHR46517">
    <property type="entry name" value="FRUCTOSE-2,6-BISPHOSPHATASE TIGAR"/>
    <property type="match status" value="1"/>
</dbReference>
<dbReference type="PROSITE" id="PS00175">
    <property type="entry name" value="PG_MUTASE"/>
    <property type="match status" value="1"/>
</dbReference>
<feature type="site" description="Transition state stabilizer" evidence="4">
    <location>
        <position position="169"/>
    </location>
</feature>
<dbReference type="STRING" id="1293598.IV56_GL000120"/>
<dbReference type="GO" id="GO:0043456">
    <property type="term" value="P:regulation of pentose-phosphate shunt"/>
    <property type="evidence" value="ECO:0007669"/>
    <property type="project" value="TreeGrafter"/>
</dbReference>
<evidence type="ECO:0000313" key="5">
    <source>
        <dbReference type="EMBL" id="KRO17640.1"/>
    </source>
</evidence>
<dbReference type="InterPro" id="IPR001345">
    <property type="entry name" value="PG/BPGM_mutase_AS"/>
</dbReference>
<dbReference type="PATRIC" id="fig|1293598.4.peg.121"/>
<dbReference type="InterPro" id="IPR051695">
    <property type="entry name" value="Phosphoglycerate_Mutase"/>
</dbReference>
<dbReference type="OrthoDB" id="4131070at2"/>
<dbReference type="SMART" id="SM00855">
    <property type="entry name" value="PGAM"/>
    <property type="match status" value="1"/>
</dbReference>
<dbReference type="CDD" id="cd07067">
    <property type="entry name" value="HP_PGM_like"/>
    <property type="match status" value="1"/>
</dbReference>
<dbReference type="GO" id="GO:0045820">
    <property type="term" value="P:negative regulation of glycolytic process"/>
    <property type="evidence" value="ECO:0007669"/>
    <property type="project" value="TreeGrafter"/>
</dbReference>
<name>A0A0R2MVJ5_9LACO</name>
<evidence type="ECO:0000256" key="4">
    <source>
        <dbReference type="PIRSR" id="PIRSR613078-3"/>
    </source>
</evidence>
<protein>
    <submittedName>
        <fullName evidence="5">Phosphoglycerate mutase family protein</fullName>
    </submittedName>
</protein>
<dbReference type="EMBL" id="JQCE01000010">
    <property type="protein sequence ID" value="KRO17640.1"/>
    <property type="molecule type" value="Genomic_DNA"/>
</dbReference>
<dbReference type="RefSeq" id="WP_056992635.1">
    <property type="nucleotide sequence ID" value="NZ_BBBX01000015.1"/>
</dbReference>
<dbReference type="Pfam" id="PF00300">
    <property type="entry name" value="His_Phos_1"/>
    <property type="match status" value="1"/>
</dbReference>
<evidence type="ECO:0000256" key="3">
    <source>
        <dbReference type="PIRSR" id="PIRSR613078-2"/>
    </source>
</evidence>
<evidence type="ECO:0000256" key="1">
    <source>
        <dbReference type="ARBA" id="ARBA00022801"/>
    </source>
</evidence>
<proteinExistence type="predicted"/>
<evidence type="ECO:0000313" key="6">
    <source>
        <dbReference type="Proteomes" id="UP000050969"/>
    </source>
</evidence>
<reference evidence="5 6" key="1">
    <citation type="journal article" date="2015" name="Genome Announc.">
        <title>Expanding the biotechnology potential of lactobacilli through comparative genomics of 213 strains and associated genera.</title>
        <authorList>
            <person name="Sun Z."/>
            <person name="Harris H.M."/>
            <person name="McCann A."/>
            <person name="Guo C."/>
            <person name="Argimon S."/>
            <person name="Zhang W."/>
            <person name="Yang X."/>
            <person name="Jeffery I.B."/>
            <person name="Cooney J.C."/>
            <person name="Kagawa T.F."/>
            <person name="Liu W."/>
            <person name="Song Y."/>
            <person name="Salvetti E."/>
            <person name="Wrobel A."/>
            <person name="Rasinkangas P."/>
            <person name="Parkhill J."/>
            <person name="Rea M.C."/>
            <person name="O'Sullivan O."/>
            <person name="Ritari J."/>
            <person name="Douillard F.P."/>
            <person name="Paul Ross R."/>
            <person name="Yang R."/>
            <person name="Briner A.E."/>
            <person name="Felis G.E."/>
            <person name="de Vos W.M."/>
            <person name="Barrangou R."/>
            <person name="Klaenhammer T.R."/>
            <person name="Caufield P.W."/>
            <person name="Cui Y."/>
            <person name="Zhang H."/>
            <person name="O'Toole P.W."/>
        </authorList>
    </citation>
    <scope>NUCLEOTIDE SEQUENCE [LARGE SCALE GENOMIC DNA]</scope>
    <source>
        <strain evidence="5 6">DSM 24301</strain>
    </source>
</reference>
<keyword evidence="6" id="KW-1185">Reference proteome</keyword>
<feature type="binding site" evidence="3">
    <location>
        <begin position="9"/>
        <end position="16"/>
    </location>
    <ligand>
        <name>substrate</name>
    </ligand>
</feature>
<keyword evidence="1" id="KW-0378">Hydrolase</keyword>
<comment type="caution">
    <text evidence="5">The sequence shown here is derived from an EMBL/GenBank/DDBJ whole genome shotgun (WGS) entry which is preliminary data.</text>
</comment>
<dbReference type="Proteomes" id="UP000050969">
    <property type="component" value="Unassembled WGS sequence"/>
</dbReference>
<sequence>MTIRLYLVRHGETPMNQAGKLQGITDAPLTARGQLAAKKLGELLKDVPFKQAFSSDRQRAVDTANEILSFHNPMPPLKQLTGLREYYFGGLEGQSEQRLFRRIFTNFGIKAGPQLWFGPERFDYMIHYFKTMDPTGQAESLAELNSRVRAAFDQVETQSPDGDVLVVAHGVVLSALIRLIDPTDLPLTLLKNTSVSRIDIDGDDWRVVGVNLTSESELAKLE</sequence>
<organism evidence="5 6">
    <name type="scientific">Lacticaseibacillus saniviri JCM 17471 = DSM 24301</name>
    <dbReference type="NCBI Taxonomy" id="1293598"/>
    <lineage>
        <taxon>Bacteria</taxon>
        <taxon>Bacillati</taxon>
        <taxon>Bacillota</taxon>
        <taxon>Bacilli</taxon>
        <taxon>Lactobacillales</taxon>
        <taxon>Lactobacillaceae</taxon>
        <taxon>Lacticaseibacillus</taxon>
    </lineage>
</organism>
<gene>
    <name evidence="5" type="ORF">IV56_GL000120</name>
</gene>
<dbReference type="GO" id="GO:0005829">
    <property type="term" value="C:cytosol"/>
    <property type="evidence" value="ECO:0007669"/>
    <property type="project" value="TreeGrafter"/>
</dbReference>
<feature type="binding site" evidence="3">
    <location>
        <position position="59"/>
    </location>
    <ligand>
        <name>substrate</name>
    </ligand>
</feature>
<dbReference type="InterPro" id="IPR029033">
    <property type="entry name" value="His_PPase_superfam"/>
</dbReference>
<dbReference type="GO" id="GO:0004331">
    <property type="term" value="F:fructose-2,6-bisphosphate 2-phosphatase activity"/>
    <property type="evidence" value="ECO:0007669"/>
    <property type="project" value="TreeGrafter"/>
</dbReference>
<feature type="binding site" evidence="3">
    <location>
        <begin position="101"/>
        <end position="102"/>
    </location>
    <ligand>
        <name>substrate</name>
    </ligand>
</feature>
<evidence type="ECO:0000256" key="2">
    <source>
        <dbReference type="PIRSR" id="PIRSR613078-1"/>
    </source>
</evidence>
<dbReference type="Gene3D" id="3.40.50.1240">
    <property type="entry name" value="Phosphoglycerate mutase-like"/>
    <property type="match status" value="1"/>
</dbReference>
<dbReference type="InterPro" id="IPR013078">
    <property type="entry name" value="His_Pase_superF_clade-1"/>
</dbReference>
<feature type="active site" description="Proton donor/acceptor" evidence="2">
    <location>
        <position position="85"/>
    </location>
</feature>
<feature type="active site" description="Tele-phosphohistidine intermediate" evidence="2">
    <location>
        <position position="10"/>
    </location>
</feature>
<accession>A0A0R2MVJ5</accession>